<evidence type="ECO:0008006" key="5">
    <source>
        <dbReference type="Google" id="ProtNLM"/>
    </source>
</evidence>
<name>A0A5Q0LXP7_VARPD</name>
<feature type="signal peptide" evidence="2">
    <location>
        <begin position="1"/>
        <end position="24"/>
    </location>
</feature>
<organism evidence="3 4">
    <name type="scientific">Variovorax paradoxus</name>
    <dbReference type="NCBI Taxonomy" id="34073"/>
    <lineage>
        <taxon>Bacteria</taxon>
        <taxon>Pseudomonadati</taxon>
        <taxon>Pseudomonadota</taxon>
        <taxon>Betaproteobacteria</taxon>
        <taxon>Burkholderiales</taxon>
        <taxon>Comamonadaceae</taxon>
        <taxon>Variovorax</taxon>
    </lineage>
</organism>
<sequence>MKTSLRTSLTLAALLGAIAGPALAGNYAEGDPRPAPLTSSTSRAAVAADTQRWLQSSMDQGYPEGNPRAVVSVSSNTRAMVQADTLAWMRSGLAAATNGEAGADTTRPAYRQAAAAYARLRGEQPEFGTPVERLTQQGQLPDAPATMRR</sequence>
<dbReference type="AlphaFoldDB" id="A0A5Q0LXP7"/>
<dbReference type="EMBL" id="CP045644">
    <property type="protein sequence ID" value="QFZ81949.1"/>
    <property type="molecule type" value="Genomic_DNA"/>
</dbReference>
<proteinExistence type="predicted"/>
<evidence type="ECO:0000256" key="2">
    <source>
        <dbReference type="SAM" id="SignalP"/>
    </source>
</evidence>
<evidence type="ECO:0000256" key="1">
    <source>
        <dbReference type="SAM" id="MobiDB-lite"/>
    </source>
</evidence>
<protein>
    <recommendedName>
        <fullName evidence="5">DUF4148 domain-containing protein</fullName>
    </recommendedName>
</protein>
<evidence type="ECO:0000313" key="4">
    <source>
        <dbReference type="Proteomes" id="UP000326780"/>
    </source>
</evidence>
<evidence type="ECO:0000313" key="3">
    <source>
        <dbReference type="EMBL" id="QFZ81949.1"/>
    </source>
</evidence>
<accession>A0A5Q0LXP7</accession>
<gene>
    <name evidence="3" type="ORF">GFK26_03840</name>
</gene>
<reference evidence="3 4" key="1">
    <citation type="submission" date="2019-10" db="EMBL/GenBank/DDBJ databases">
        <title>Complete genome sequence of Variovorax paradoxus 5C-2.</title>
        <authorList>
            <person name="Gogoleva N.E."/>
            <person name="Balkin A.S."/>
        </authorList>
    </citation>
    <scope>NUCLEOTIDE SEQUENCE [LARGE SCALE GENOMIC DNA]</scope>
    <source>
        <strain evidence="3 4">5C-2</strain>
    </source>
</reference>
<feature type="chain" id="PRO_5025048566" description="DUF4148 domain-containing protein" evidence="2">
    <location>
        <begin position="25"/>
        <end position="149"/>
    </location>
</feature>
<dbReference type="Proteomes" id="UP000326780">
    <property type="component" value="Chromosome"/>
</dbReference>
<dbReference type="RefSeq" id="WP_093299016.1">
    <property type="nucleotide sequence ID" value="NZ_CP045644.1"/>
</dbReference>
<keyword evidence="2" id="KW-0732">Signal</keyword>
<feature type="region of interest" description="Disordered" evidence="1">
    <location>
        <begin position="124"/>
        <end position="149"/>
    </location>
</feature>